<evidence type="ECO:0000256" key="1">
    <source>
        <dbReference type="SAM" id="MobiDB-lite"/>
    </source>
</evidence>
<dbReference type="EMBL" id="JXKH01000001">
    <property type="protein sequence ID" value="OJG20004.1"/>
    <property type="molecule type" value="Genomic_DNA"/>
</dbReference>
<protein>
    <submittedName>
        <fullName evidence="2">Uncharacterized protein</fullName>
    </submittedName>
</protein>
<proteinExistence type="predicted"/>
<keyword evidence="3" id="KW-1185">Reference proteome</keyword>
<dbReference type="AlphaFoldDB" id="A0A1L8RJW6"/>
<sequence>MMEGGHFPWRLLGLLVLVGLLAWGIRRYNHSVTSHHQYPSASDSSDNEEWTDF</sequence>
<evidence type="ECO:0000313" key="3">
    <source>
        <dbReference type="Proteomes" id="UP000181884"/>
    </source>
</evidence>
<dbReference type="STRING" id="214095.RU97_GL000237"/>
<evidence type="ECO:0000313" key="2">
    <source>
        <dbReference type="EMBL" id="OJG20004.1"/>
    </source>
</evidence>
<organism evidence="2 3">
    <name type="scientific">Enterococcus canis</name>
    <dbReference type="NCBI Taxonomy" id="214095"/>
    <lineage>
        <taxon>Bacteria</taxon>
        <taxon>Bacillati</taxon>
        <taxon>Bacillota</taxon>
        <taxon>Bacilli</taxon>
        <taxon>Lactobacillales</taxon>
        <taxon>Enterococcaceae</taxon>
        <taxon>Enterococcus</taxon>
    </lineage>
</organism>
<reference evidence="2 3" key="1">
    <citation type="submission" date="2014-12" db="EMBL/GenBank/DDBJ databases">
        <title>Draft genome sequences of 29 type strains of Enterococci.</title>
        <authorList>
            <person name="Zhong Z."/>
            <person name="Sun Z."/>
            <person name="Liu W."/>
            <person name="Zhang W."/>
            <person name="Zhang H."/>
        </authorList>
    </citation>
    <scope>NUCLEOTIDE SEQUENCE [LARGE SCALE GENOMIC DNA]</scope>
    <source>
        <strain evidence="2 3">DSM 17029</strain>
    </source>
</reference>
<comment type="caution">
    <text evidence="2">The sequence shown here is derived from an EMBL/GenBank/DDBJ whole genome shotgun (WGS) entry which is preliminary data.</text>
</comment>
<feature type="compositionally biased region" description="Polar residues" evidence="1">
    <location>
        <begin position="33"/>
        <end position="44"/>
    </location>
</feature>
<name>A0A1L8RJW6_9ENTE</name>
<gene>
    <name evidence="2" type="ORF">RU97_GL000237</name>
</gene>
<dbReference type="Proteomes" id="UP000181884">
    <property type="component" value="Unassembled WGS sequence"/>
</dbReference>
<feature type="region of interest" description="Disordered" evidence="1">
    <location>
        <begin position="33"/>
        <end position="53"/>
    </location>
</feature>
<accession>A0A1L8RJW6</accession>